<comment type="similarity">
    <text evidence="2">Belongs to the YPP1 family.</text>
</comment>
<accession>A0A4Y9ZWN3</accession>
<feature type="compositionally biased region" description="Basic and acidic residues" evidence="4">
    <location>
        <begin position="616"/>
        <end position="627"/>
    </location>
</feature>
<evidence type="ECO:0000256" key="1">
    <source>
        <dbReference type="ARBA" id="ARBA00002550"/>
    </source>
</evidence>
<dbReference type="InterPro" id="IPR051722">
    <property type="entry name" value="Endocytosis_PI4K-reg_protein"/>
</dbReference>
<dbReference type="PANTHER" id="PTHR23083">
    <property type="entry name" value="TETRATRICOPEPTIDE REPEAT PROTEIN, TPR"/>
    <property type="match status" value="1"/>
</dbReference>
<dbReference type="STRING" id="135208.A0A4Y9ZWN3"/>
<dbReference type="Gene3D" id="1.25.40.10">
    <property type="entry name" value="Tetratricopeptide repeat domain"/>
    <property type="match status" value="2"/>
</dbReference>
<keyword evidence="3" id="KW-0802">TPR repeat</keyword>
<dbReference type="AlphaFoldDB" id="A0A4Y9ZWN3"/>
<name>A0A4Y9ZWN3_9AGAM</name>
<evidence type="ECO:0000256" key="3">
    <source>
        <dbReference type="PROSITE-ProRule" id="PRU00339"/>
    </source>
</evidence>
<dbReference type="PROSITE" id="PS50005">
    <property type="entry name" value="TPR"/>
    <property type="match status" value="1"/>
</dbReference>
<comment type="function">
    <text evidence="1">Involved in endocytosis.</text>
</comment>
<gene>
    <name evidence="5" type="ORF">EWM64_g5428</name>
</gene>
<proteinExistence type="inferred from homology"/>
<dbReference type="EMBL" id="SFCI01000652">
    <property type="protein sequence ID" value="TFY78584.1"/>
    <property type="molecule type" value="Genomic_DNA"/>
</dbReference>
<feature type="region of interest" description="Disordered" evidence="4">
    <location>
        <begin position="464"/>
        <end position="528"/>
    </location>
</feature>
<dbReference type="PANTHER" id="PTHR23083:SF464">
    <property type="entry name" value="TETRATRICOPEPTIDE REPEAT DOMAIN 7, ISOFORM A"/>
    <property type="match status" value="1"/>
</dbReference>
<feature type="compositionally biased region" description="Basic and acidic residues" evidence="4">
    <location>
        <begin position="499"/>
        <end position="526"/>
    </location>
</feature>
<feature type="compositionally biased region" description="Polar residues" evidence="4">
    <location>
        <begin position="350"/>
        <end position="359"/>
    </location>
</feature>
<feature type="region of interest" description="Disordered" evidence="4">
    <location>
        <begin position="297"/>
        <end position="324"/>
    </location>
</feature>
<feature type="region of interest" description="Disordered" evidence="4">
    <location>
        <begin position="350"/>
        <end position="378"/>
    </location>
</feature>
<feature type="compositionally biased region" description="Low complexity" evidence="4">
    <location>
        <begin position="308"/>
        <end position="317"/>
    </location>
</feature>
<organism evidence="5 6">
    <name type="scientific">Hericium alpestre</name>
    <dbReference type="NCBI Taxonomy" id="135208"/>
    <lineage>
        <taxon>Eukaryota</taxon>
        <taxon>Fungi</taxon>
        <taxon>Dikarya</taxon>
        <taxon>Basidiomycota</taxon>
        <taxon>Agaricomycotina</taxon>
        <taxon>Agaricomycetes</taxon>
        <taxon>Russulales</taxon>
        <taxon>Hericiaceae</taxon>
        <taxon>Hericium</taxon>
    </lineage>
</organism>
<dbReference type="SMART" id="SM00028">
    <property type="entry name" value="TPR"/>
    <property type="match status" value="4"/>
</dbReference>
<feature type="compositionally biased region" description="Polar residues" evidence="4">
    <location>
        <begin position="445"/>
        <end position="457"/>
    </location>
</feature>
<keyword evidence="6" id="KW-1185">Reference proteome</keyword>
<dbReference type="SUPFAM" id="SSF48452">
    <property type="entry name" value="TPR-like"/>
    <property type="match status" value="1"/>
</dbReference>
<dbReference type="InterPro" id="IPR019734">
    <property type="entry name" value="TPR_rpt"/>
</dbReference>
<feature type="compositionally biased region" description="Pro residues" evidence="4">
    <location>
        <begin position="605"/>
        <end position="615"/>
    </location>
</feature>
<dbReference type="OrthoDB" id="29013at2759"/>
<evidence type="ECO:0000256" key="4">
    <source>
        <dbReference type="SAM" id="MobiDB-lite"/>
    </source>
</evidence>
<sequence>MISQMQDSSAPAWLPAARRAVREYRDILSVCTHFPRAGERNIKVEEFVDLCVAVWVASGASGEHAGWVIDILWWATRLTFNSHKVFMHMARICAAAGDFPLARRTLRLYWQVVSKARDAGTDADTDVNWVTTLVWGARMLCRLALVVDSAKGLEGVADAREGGVLIEKARTRLDAGDRELSASVDLAEGIWNTVMAIVEQDHFTRSSRLEAAMALLERSIETNPTASVYYHLALAYYRPIPGRDLDRAIQNARCAVEIEPKEVRYWHLLGLLLFASEDWSGAKGVLEVGCAIDEQYWSGQTPEDKGTETPTEPTGNGDRLHPDSAIGRIVADGIATRDFGMTDSSIQAQTEEILSSTSRPPTPLQGGPLLDPSADDVPPAATLLGPLPDHPNPNRPERFEHALQLRMSQLALTELLEGPEGAGEKWVEVFGWFAEKKGLGKDASQRTSMDTSRQSVELKSENGLANGVQPHGAQHEGPADGSDYPQTAVPITFTPATPHEPDQQSFEEKTPRNSHEGGGKEKENPGKKVQKMLKNRVHKGQQRITTIGKKLGHGVGRTHSLNLRRTTSTPAEFYTLLSQHYQASSIHSRRQFSPFGSAQELPRSEAPPSPPPPEVPPREHGERSRKERRLLSDLWLMSAATFRRSGKIEQARGAIQEAELGLYYTALGNRIRAIQAFNKALFISPDNIPATIHLCQQYLSLTSSLTSYEAIEPEPDHVDLAAGMLTDLTKGAGWDVAEAWYFLGKAHGIRGMRDRERECLNFALGLSEGRPLRDIGAAVGWSL</sequence>
<evidence type="ECO:0000313" key="5">
    <source>
        <dbReference type="EMBL" id="TFY78584.1"/>
    </source>
</evidence>
<evidence type="ECO:0000256" key="2">
    <source>
        <dbReference type="ARBA" id="ARBA00038251"/>
    </source>
</evidence>
<dbReference type="Proteomes" id="UP000298061">
    <property type="component" value="Unassembled WGS sequence"/>
</dbReference>
<dbReference type="InterPro" id="IPR011990">
    <property type="entry name" value="TPR-like_helical_dom_sf"/>
</dbReference>
<feature type="region of interest" description="Disordered" evidence="4">
    <location>
        <begin position="587"/>
        <end position="627"/>
    </location>
</feature>
<feature type="repeat" description="TPR" evidence="3">
    <location>
        <begin position="654"/>
        <end position="687"/>
    </location>
</feature>
<protein>
    <recommendedName>
        <fullName evidence="7">TPR-like protein</fullName>
    </recommendedName>
</protein>
<reference evidence="5 6" key="1">
    <citation type="submission" date="2019-02" db="EMBL/GenBank/DDBJ databases">
        <title>Genome sequencing of the rare red list fungi Hericium alpestre (H. flagellum).</title>
        <authorList>
            <person name="Buettner E."/>
            <person name="Kellner H."/>
        </authorList>
    </citation>
    <scope>NUCLEOTIDE SEQUENCE [LARGE SCALE GENOMIC DNA]</scope>
    <source>
        <strain evidence="5 6">DSM 108284</strain>
    </source>
</reference>
<evidence type="ECO:0008006" key="7">
    <source>
        <dbReference type="Google" id="ProtNLM"/>
    </source>
</evidence>
<evidence type="ECO:0000313" key="6">
    <source>
        <dbReference type="Proteomes" id="UP000298061"/>
    </source>
</evidence>
<feature type="region of interest" description="Disordered" evidence="4">
    <location>
        <begin position="439"/>
        <end position="458"/>
    </location>
</feature>
<comment type="caution">
    <text evidence="5">The sequence shown here is derived from an EMBL/GenBank/DDBJ whole genome shotgun (WGS) entry which is preliminary data.</text>
</comment>